<dbReference type="InterPro" id="IPR000340">
    <property type="entry name" value="Dual-sp_phosphatase_cat-dom"/>
</dbReference>
<dbReference type="CDD" id="cd14498">
    <property type="entry name" value="DSP"/>
    <property type="match status" value="1"/>
</dbReference>
<dbReference type="GO" id="GO:0005737">
    <property type="term" value="C:cytoplasm"/>
    <property type="evidence" value="ECO:0007669"/>
    <property type="project" value="TreeGrafter"/>
</dbReference>
<evidence type="ECO:0000256" key="2">
    <source>
        <dbReference type="ARBA" id="ARBA00013064"/>
    </source>
</evidence>
<proteinExistence type="inferred from homology"/>
<dbReference type="EMBL" id="SEOQ01000261">
    <property type="protein sequence ID" value="TFY66284.1"/>
    <property type="molecule type" value="Genomic_DNA"/>
</dbReference>
<sequence>MSTSGPFCILQGELFIGYQDSDLSPLSRTAHGITHIICVCLQSIPESVLRARYRCMRIPVEDSEAANMLPWFQDAVKFIDDAIQSGGTVLVHSDDGITLSRGASVVAAYLIYASRMNVTDALHTVRLVNHYTATRHVFFEQLLYYSVYLDRYQLHA</sequence>
<evidence type="ECO:0000313" key="7">
    <source>
        <dbReference type="Proteomes" id="UP000298327"/>
    </source>
</evidence>
<dbReference type="InterPro" id="IPR029021">
    <property type="entry name" value="Prot-tyrosine_phosphatase-like"/>
</dbReference>
<dbReference type="GO" id="GO:0008330">
    <property type="term" value="F:protein tyrosine/threonine phosphatase activity"/>
    <property type="evidence" value="ECO:0007669"/>
    <property type="project" value="TreeGrafter"/>
</dbReference>
<accession>A0A4Y9YV25</accession>
<evidence type="ECO:0000259" key="5">
    <source>
        <dbReference type="SMART" id="SM00195"/>
    </source>
</evidence>
<keyword evidence="7" id="KW-1185">Reference proteome</keyword>
<dbReference type="GO" id="GO:0017017">
    <property type="term" value="F:MAP kinase tyrosine/serine/threonine phosphatase activity"/>
    <property type="evidence" value="ECO:0007669"/>
    <property type="project" value="TreeGrafter"/>
</dbReference>
<dbReference type="STRING" id="205917.A0A4Y9YV25"/>
<organism evidence="6 7">
    <name type="scientific">Dentipellis fragilis</name>
    <dbReference type="NCBI Taxonomy" id="205917"/>
    <lineage>
        <taxon>Eukaryota</taxon>
        <taxon>Fungi</taxon>
        <taxon>Dikarya</taxon>
        <taxon>Basidiomycota</taxon>
        <taxon>Agaricomycotina</taxon>
        <taxon>Agaricomycetes</taxon>
        <taxon>Russulales</taxon>
        <taxon>Hericiaceae</taxon>
        <taxon>Dentipellis</taxon>
    </lineage>
</organism>
<comment type="caution">
    <text evidence="6">The sequence shown here is derived from an EMBL/GenBank/DDBJ whole genome shotgun (WGS) entry which is preliminary data.</text>
</comment>
<dbReference type="PANTHER" id="PTHR10159:SF519">
    <property type="entry name" value="DUAL SPECIFICITY PROTEIN PHOSPHATASE MPK3"/>
    <property type="match status" value="1"/>
</dbReference>
<comment type="similarity">
    <text evidence="1">Belongs to the protein-tyrosine phosphatase family. Non-receptor class dual specificity subfamily.</text>
</comment>
<dbReference type="AlphaFoldDB" id="A0A4Y9YV25"/>
<keyword evidence="4" id="KW-0904">Protein phosphatase</keyword>
<name>A0A4Y9YV25_9AGAM</name>
<dbReference type="EC" id="3.1.3.48" evidence="2"/>
<dbReference type="OrthoDB" id="10252009at2759"/>
<evidence type="ECO:0000256" key="3">
    <source>
        <dbReference type="ARBA" id="ARBA00022801"/>
    </source>
</evidence>
<gene>
    <name evidence="6" type="ORF">EVG20_g4811</name>
</gene>
<evidence type="ECO:0000256" key="4">
    <source>
        <dbReference type="ARBA" id="ARBA00022912"/>
    </source>
</evidence>
<dbReference type="Proteomes" id="UP000298327">
    <property type="component" value="Unassembled WGS sequence"/>
</dbReference>
<dbReference type="PANTHER" id="PTHR10159">
    <property type="entry name" value="DUAL SPECIFICITY PROTEIN PHOSPHATASE"/>
    <property type="match status" value="1"/>
</dbReference>
<dbReference type="InterPro" id="IPR020422">
    <property type="entry name" value="TYR_PHOSPHATASE_DUAL_dom"/>
</dbReference>
<dbReference type="GO" id="GO:0033550">
    <property type="term" value="F:MAP kinase tyrosine phosphatase activity"/>
    <property type="evidence" value="ECO:0007669"/>
    <property type="project" value="TreeGrafter"/>
</dbReference>
<evidence type="ECO:0000313" key="6">
    <source>
        <dbReference type="EMBL" id="TFY66284.1"/>
    </source>
</evidence>
<dbReference type="Pfam" id="PF00782">
    <property type="entry name" value="DSPc"/>
    <property type="match status" value="1"/>
</dbReference>
<dbReference type="SMART" id="SM00195">
    <property type="entry name" value="DSPc"/>
    <property type="match status" value="1"/>
</dbReference>
<protein>
    <recommendedName>
        <fullName evidence="2">protein-tyrosine-phosphatase</fullName>
        <ecNumber evidence="2">3.1.3.48</ecNumber>
    </recommendedName>
</protein>
<keyword evidence="3" id="KW-0378">Hydrolase</keyword>
<reference evidence="6 7" key="1">
    <citation type="submission" date="2019-02" db="EMBL/GenBank/DDBJ databases">
        <title>Genome sequencing of the rare red list fungi Dentipellis fragilis.</title>
        <authorList>
            <person name="Buettner E."/>
            <person name="Kellner H."/>
        </authorList>
    </citation>
    <scope>NUCLEOTIDE SEQUENCE [LARGE SCALE GENOMIC DNA]</scope>
    <source>
        <strain evidence="6 7">DSM 105465</strain>
    </source>
</reference>
<dbReference type="Gene3D" id="3.90.190.10">
    <property type="entry name" value="Protein tyrosine phosphatase superfamily"/>
    <property type="match status" value="1"/>
</dbReference>
<feature type="domain" description="Tyrosine-protein phosphatase" evidence="5">
    <location>
        <begin position="5"/>
        <end position="141"/>
    </location>
</feature>
<dbReference type="GO" id="GO:0043409">
    <property type="term" value="P:negative regulation of MAPK cascade"/>
    <property type="evidence" value="ECO:0007669"/>
    <property type="project" value="TreeGrafter"/>
</dbReference>
<evidence type="ECO:0000256" key="1">
    <source>
        <dbReference type="ARBA" id="ARBA00008601"/>
    </source>
</evidence>
<dbReference type="SUPFAM" id="SSF52799">
    <property type="entry name" value="(Phosphotyrosine protein) phosphatases II"/>
    <property type="match status" value="1"/>
</dbReference>